<name>A0ABD4ZXS6_ENTGA</name>
<organism evidence="1 2">
    <name type="scientific">Enterococcus gallinarum</name>
    <dbReference type="NCBI Taxonomy" id="1353"/>
    <lineage>
        <taxon>Bacteria</taxon>
        <taxon>Bacillati</taxon>
        <taxon>Bacillota</taxon>
        <taxon>Bacilli</taxon>
        <taxon>Lactobacillales</taxon>
        <taxon>Enterococcaceae</taxon>
        <taxon>Enterococcus</taxon>
    </lineage>
</organism>
<dbReference type="InterPro" id="IPR006524">
    <property type="entry name" value="ArpU-like"/>
</dbReference>
<evidence type="ECO:0000313" key="1">
    <source>
        <dbReference type="EMBL" id="MDL4937574.1"/>
    </source>
</evidence>
<dbReference type="RefSeq" id="WP_221686106.1">
    <property type="nucleotide sequence ID" value="NZ_JAASJM010000006.1"/>
</dbReference>
<dbReference type="EMBL" id="JASUBT010000023">
    <property type="protein sequence ID" value="MDL4937574.1"/>
    <property type="molecule type" value="Genomic_DNA"/>
</dbReference>
<gene>
    <name evidence="1" type="ORF">QRX88_17880</name>
</gene>
<sequence length="163" mass="19083">MSLFPEIDENKTRDRVRELLNDYMPMKRRVSFNDSVYDLTQAIQYSDMPKSPSSRNGTEHKTAMMFRGITKQHQNYHRKLAEIDYAIDQLPDIYQQILKKSYCVKNTCTINELAASITGYRINAYGQKEEFHYSIKNIERLKAQALIAFAEAYKRGELISLKN</sequence>
<dbReference type="NCBIfam" id="TIGR01637">
    <property type="entry name" value="phage_arpU"/>
    <property type="match status" value="1"/>
</dbReference>
<protein>
    <submittedName>
        <fullName evidence="1">ArpU family phage packaging/lysis transcriptional regulator</fullName>
    </submittedName>
</protein>
<comment type="caution">
    <text evidence="1">The sequence shown here is derived from an EMBL/GenBank/DDBJ whole genome shotgun (WGS) entry which is preliminary data.</text>
</comment>
<reference evidence="1 2" key="1">
    <citation type="submission" date="2023-06" db="EMBL/GenBank/DDBJ databases">
        <title>Acute promotion of culturable opportunistic pathogens and persistent increase of antibiotic resistance following antibiotic exposure in mouse gut microbiota.</title>
        <authorList>
            <person name="Li L."/>
            <person name="Wang B."/>
            <person name="Sun Y."/>
            <person name="Wang M."/>
            <person name="Xu H."/>
        </authorList>
    </citation>
    <scope>NUCLEOTIDE SEQUENCE [LARGE SCALE GENOMIC DNA]</scope>
    <source>
        <strain evidence="1 2">CRI2_2</strain>
    </source>
</reference>
<dbReference type="Proteomes" id="UP001241571">
    <property type="component" value="Unassembled WGS sequence"/>
</dbReference>
<accession>A0ABD4ZXS6</accession>
<dbReference type="AlphaFoldDB" id="A0ABD4ZXS6"/>
<evidence type="ECO:0000313" key="2">
    <source>
        <dbReference type="Proteomes" id="UP001241571"/>
    </source>
</evidence>
<proteinExistence type="predicted"/>